<dbReference type="PANTHER" id="PTHR34135:SF2">
    <property type="entry name" value="LYSOZYME"/>
    <property type="match status" value="1"/>
</dbReference>
<dbReference type="PATRIC" id="fig|1122219.3.peg.1323"/>
<dbReference type="OrthoDB" id="9802228at2"/>
<dbReference type="GO" id="GO:0009253">
    <property type="term" value="P:peptidoglycan catabolic process"/>
    <property type="evidence" value="ECO:0007669"/>
    <property type="project" value="InterPro"/>
</dbReference>
<dbReference type="PROSITE" id="PS51904">
    <property type="entry name" value="GLYCOSYL_HYDROL_F25_2"/>
    <property type="match status" value="1"/>
</dbReference>
<dbReference type="Proteomes" id="UP000036503">
    <property type="component" value="Unassembled WGS sequence"/>
</dbReference>
<dbReference type="InParanoid" id="A0A0J6WX57"/>
<evidence type="ECO:0000313" key="3">
    <source>
        <dbReference type="Proteomes" id="UP000036503"/>
    </source>
</evidence>
<reference evidence="2 3" key="1">
    <citation type="submission" date="2015-06" db="EMBL/GenBank/DDBJ databases">
        <title>Draft genome sequence of beer spoilage bacterium Megasphaera cerevisiae type strain 20462.</title>
        <authorList>
            <person name="Kutumbaka K."/>
            <person name="Pasmowitz J."/>
            <person name="Mategko J."/>
            <person name="Reyes D."/>
            <person name="Friedrich A."/>
            <person name="Han S."/>
            <person name="Martens-Habbena W."/>
            <person name="Neal-McKinney J."/>
            <person name="Janagama H.K."/>
            <person name="Nadala C."/>
            <person name="Samadpour M."/>
        </authorList>
    </citation>
    <scope>NUCLEOTIDE SEQUENCE [LARGE SCALE GENOMIC DNA]</scope>
    <source>
        <strain evidence="2 3">DSM 20462</strain>
    </source>
</reference>
<comment type="caution">
    <text evidence="2">The sequence shown here is derived from an EMBL/GenBank/DDBJ whole genome shotgun (WGS) entry which is preliminary data.</text>
</comment>
<evidence type="ECO:0000313" key="2">
    <source>
        <dbReference type="EMBL" id="KMO86432.1"/>
    </source>
</evidence>
<dbReference type="AlphaFoldDB" id="A0A0J6WX57"/>
<gene>
    <name evidence="2" type="ORF">AB840_08175</name>
</gene>
<dbReference type="EMBL" id="LEKT01000023">
    <property type="protein sequence ID" value="KMO86432.1"/>
    <property type="molecule type" value="Genomic_DNA"/>
</dbReference>
<dbReference type="GO" id="GO:0003796">
    <property type="term" value="F:lysozyme activity"/>
    <property type="evidence" value="ECO:0007669"/>
    <property type="project" value="InterPro"/>
</dbReference>
<sequence>MKYGIDVSYAQEDFDFNQAVSNGKSFAVVKIGEHDYMDDLFAANINGALDAGMDVGVYFVARGKDADSIKQEAQFMANLIKQNISAELKCGIWLDIEECYYDQKLTVQQLTDLVSAFIIVMNQNGFDCGIYASYNMLNQMDVSQFADYVKFFPANYGASCAFKDEHPEKKVVLWQYSDSNGQLDLDVMYEEGE</sequence>
<dbReference type="GO" id="GO:0016998">
    <property type="term" value="P:cell wall macromolecule catabolic process"/>
    <property type="evidence" value="ECO:0007669"/>
    <property type="project" value="InterPro"/>
</dbReference>
<dbReference type="InterPro" id="IPR002053">
    <property type="entry name" value="Glyco_hydro_25"/>
</dbReference>
<dbReference type="GO" id="GO:0016052">
    <property type="term" value="P:carbohydrate catabolic process"/>
    <property type="evidence" value="ECO:0007669"/>
    <property type="project" value="TreeGrafter"/>
</dbReference>
<dbReference type="PANTHER" id="PTHR34135">
    <property type="entry name" value="LYSOZYME"/>
    <property type="match status" value="1"/>
</dbReference>
<dbReference type="Gene3D" id="3.20.20.80">
    <property type="entry name" value="Glycosidases"/>
    <property type="match status" value="1"/>
</dbReference>
<comment type="similarity">
    <text evidence="1">Belongs to the glycosyl hydrolase 25 family.</text>
</comment>
<accession>A0A0J6WX57</accession>
<dbReference type="SUPFAM" id="SSF51445">
    <property type="entry name" value="(Trans)glycosidases"/>
    <property type="match status" value="1"/>
</dbReference>
<proteinExistence type="inferred from homology"/>
<dbReference type="Pfam" id="PF01183">
    <property type="entry name" value="Glyco_hydro_25"/>
    <property type="match status" value="1"/>
</dbReference>
<dbReference type="RefSeq" id="WP_048514346.1">
    <property type="nucleotide sequence ID" value="NZ_FUXD01000012.1"/>
</dbReference>
<organism evidence="2 3">
    <name type="scientific">Megasphaera cerevisiae DSM 20462</name>
    <dbReference type="NCBI Taxonomy" id="1122219"/>
    <lineage>
        <taxon>Bacteria</taxon>
        <taxon>Bacillati</taxon>
        <taxon>Bacillota</taxon>
        <taxon>Negativicutes</taxon>
        <taxon>Veillonellales</taxon>
        <taxon>Veillonellaceae</taxon>
        <taxon>Megasphaera</taxon>
    </lineage>
</organism>
<keyword evidence="3" id="KW-1185">Reference proteome</keyword>
<protein>
    <recommendedName>
        <fullName evidence="4">Glycosyl hydrolase family 25</fullName>
    </recommendedName>
</protein>
<name>A0A0J6WX57_9FIRM</name>
<evidence type="ECO:0008006" key="4">
    <source>
        <dbReference type="Google" id="ProtNLM"/>
    </source>
</evidence>
<dbReference type="InterPro" id="IPR017853">
    <property type="entry name" value="GH"/>
</dbReference>
<evidence type="ECO:0000256" key="1">
    <source>
        <dbReference type="ARBA" id="ARBA00010646"/>
    </source>
</evidence>